<accession>A0A8X7TK87</accession>
<dbReference type="EMBL" id="JAAMPC010000038">
    <property type="protein sequence ID" value="KAG2245100.1"/>
    <property type="molecule type" value="Genomic_DNA"/>
</dbReference>
<dbReference type="Proteomes" id="UP000886595">
    <property type="component" value="Unassembled WGS sequence"/>
</dbReference>
<dbReference type="OrthoDB" id="4728498at2759"/>
<comment type="caution">
    <text evidence="4">The sequence shown here is derived from an EMBL/GenBank/DDBJ whole genome shotgun (WGS) entry which is preliminary data.</text>
</comment>
<dbReference type="PANTHER" id="PTHR12346">
    <property type="entry name" value="SIN3B-RELATED"/>
    <property type="match status" value="1"/>
</dbReference>
<evidence type="ECO:0000256" key="2">
    <source>
        <dbReference type="ARBA" id="ARBA00023242"/>
    </source>
</evidence>
<dbReference type="GO" id="GO:0003714">
    <property type="term" value="F:transcription corepressor activity"/>
    <property type="evidence" value="ECO:0007669"/>
    <property type="project" value="InterPro"/>
</dbReference>
<dbReference type="GO" id="GO:0000122">
    <property type="term" value="P:negative regulation of transcription by RNA polymerase II"/>
    <property type="evidence" value="ECO:0007669"/>
    <property type="project" value="TreeGrafter"/>
</dbReference>
<name>A0A8X7TK87_BRACI</name>
<dbReference type="Gene3D" id="1.20.1160.11">
    <property type="entry name" value="Paired amphipathic helix"/>
    <property type="match status" value="1"/>
</dbReference>
<dbReference type="SUPFAM" id="SSF47762">
    <property type="entry name" value="PAH2 domain"/>
    <property type="match status" value="1"/>
</dbReference>
<keyword evidence="5" id="KW-1185">Reference proteome</keyword>
<dbReference type="InterPro" id="IPR039774">
    <property type="entry name" value="Sin3-like"/>
</dbReference>
<dbReference type="GO" id="GO:0000785">
    <property type="term" value="C:chromatin"/>
    <property type="evidence" value="ECO:0007669"/>
    <property type="project" value="TreeGrafter"/>
</dbReference>
<evidence type="ECO:0000313" key="5">
    <source>
        <dbReference type="Proteomes" id="UP000886595"/>
    </source>
</evidence>
<organism evidence="4 5">
    <name type="scientific">Brassica carinata</name>
    <name type="common">Ethiopian mustard</name>
    <name type="synonym">Abyssinian cabbage</name>
    <dbReference type="NCBI Taxonomy" id="52824"/>
    <lineage>
        <taxon>Eukaryota</taxon>
        <taxon>Viridiplantae</taxon>
        <taxon>Streptophyta</taxon>
        <taxon>Embryophyta</taxon>
        <taxon>Tracheophyta</taxon>
        <taxon>Spermatophyta</taxon>
        <taxon>Magnoliopsida</taxon>
        <taxon>eudicotyledons</taxon>
        <taxon>Gunneridae</taxon>
        <taxon>Pentapetalae</taxon>
        <taxon>rosids</taxon>
        <taxon>malvids</taxon>
        <taxon>Brassicales</taxon>
        <taxon>Brassicaceae</taxon>
        <taxon>Brassiceae</taxon>
        <taxon>Brassica</taxon>
    </lineage>
</organism>
<dbReference type="PANTHER" id="PTHR12346:SF8">
    <property type="entry name" value="PAIRED AMPHIPATHIC HELIX PROTEIN SIN3-LIKE 2"/>
    <property type="match status" value="1"/>
</dbReference>
<dbReference type="InterPro" id="IPR003822">
    <property type="entry name" value="PAH"/>
</dbReference>
<sequence>MQICAISNPCKWWWHRRRHWRWGINSQKLTTHDALSYLKDVKEMFQDQRDKYDMFLGVMKDFKAQRTDTSGVIDRVKELFKGHNNLIFGFNTFLPKGCEITLDEVEESPPNKTVEF</sequence>
<gene>
    <name evidence="4" type="ORF">Bca52824_093084</name>
</gene>
<keyword evidence="2 3" id="KW-0539">Nucleus</keyword>
<dbReference type="PROSITE" id="PS51477">
    <property type="entry name" value="PAH"/>
    <property type="match status" value="1"/>
</dbReference>
<dbReference type="Pfam" id="PF02671">
    <property type="entry name" value="PAH"/>
    <property type="match status" value="1"/>
</dbReference>
<evidence type="ECO:0000256" key="3">
    <source>
        <dbReference type="PROSITE-ProRule" id="PRU00810"/>
    </source>
</evidence>
<dbReference type="FunFam" id="1.20.1160.11:FF:000001">
    <property type="entry name" value="Paired amphipathic helix protein Sin3"/>
    <property type="match status" value="1"/>
</dbReference>
<evidence type="ECO:0000313" key="4">
    <source>
        <dbReference type="EMBL" id="KAG2245100.1"/>
    </source>
</evidence>
<dbReference type="InterPro" id="IPR036600">
    <property type="entry name" value="PAH_sf"/>
</dbReference>
<dbReference type="AlphaFoldDB" id="A0A8X7TK87"/>
<evidence type="ECO:0000256" key="1">
    <source>
        <dbReference type="ARBA" id="ARBA00004123"/>
    </source>
</evidence>
<proteinExistence type="predicted"/>
<protein>
    <submittedName>
        <fullName evidence="4">Uncharacterized protein</fullName>
    </submittedName>
</protein>
<reference evidence="4 5" key="1">
    <citation type="submission" date="2020-02" db="EMBL/GenBank/DDBJ databases">
        <authorList>
            <person name="Ma Q."/>
            <person name="Huang Y."/>
            <person name="Song X."/>
            <person name="Pei D."/>
        </authorList>
    </citation>
    <scope>NUCLEOTIDE SEQUENCE [LARGE SCALE GENOMIC DNA]</scope>
    <source>
        <strain evidence="4">Sxm20200214</strain>
        <tissue evidence="4">Leaf</tissue>
    </source>
</reference>
<comment type="subcellular location">
    <subcellularLocation>
        <location evidence="1 3">Nucleus</location>
    </subcellularLocation>
</comment>
<dbReference type="GO" id="GO:0000118">
    <property type="term" value="C:histone deacetylase complex"/>
    <property type="evidence" value="ECO:0007669"/>
    <property type="project" value="TreeGrafter"/>
</dbReference>